<organism evidence="2 3">
    <name type="scientific">Aureobasidium subglaciale (strain EXF-2481)</name>
    <name type="common">Aureobasidium pullulans var. subglaciale</name>
    <dbReference type="NCBI Taxonomy" id="1043005"/>
    <lineage>
        <taxon>Eukaryota</taxon>
        <taxon>Fungi</taxon>
        <taxon>Dikarya</taxon>
        <taxon>Ascomycota</taxon>
        <taxon>Pezizomycotina</taxon>
        <taxon>Dothideomycetes</taxon>
        <taxon>Dothideomycetidae</taxon>
        <taxon>Dothideales</taxon>
        <taxon>Saccotheciaceae</taxon>
        <taxon>Aureobasidium</taxon>
    </lineage>
</organism>
<evidence type="ECO:0000256" key="1">
    <source>
        <dbReference type="SAM" id="Phobius"/>
    </source>
</evidence>
<evidence type="ECO:0000313" key="2">
    <source>
        <dbReference type="EMBL" id="KEQ90688.1"/>
    </source>
</evidence>
<dbReference type="OrthoDB" id="3939467at2759"/>
<keyword evidence="3" id="KW-1185">Reference proteome</keyword>
<reference evidence="2 3" key="1">
    <citation type="journal article" date="2014" name="BMC Genomics">
        <title>Genome sequencing of four Aureobasidium pullulans varieties: biotechnological potential, stress tolerance, and description of new species.</title>
        <authorList>
            <person name="Gostin Ar C."/>
            <person name="Ohm R.A."/>
            <person name="Kogej T."/>
            <person name="Sonjak S."/>
            <person name="Turk M."/>
            <person name="Zajc J."/>
            <person name="Zalar P."/>
            <person name="Grube M."/>
            <person name="Sun H."/>
            <person name="Han J."/>
            <person name="Sharma A."/>
            <person name="Chiniquy J."/>
            <person name="Ngan C.Y."/>
            <person name="Lipzen A."/>
            <person name="Barry K."/>
            <person name="Grigoriev I.V."/>
            <person name="Gunde-Cimerman N."/>
        </authorList>
    </citation>
    <scope>NUCLEOTIDE SEQUENCE [LARGE SCALE GENOMIC DNA]</scope>
    <source>
        <strain evidence="2 3">EXF-2481</strain>
    </source>
</reference>
<evidence type="ECO:0000313" key="3">
    <source>
        <dbReference type="Proteomes" id="UP000030641"/>
    </source>
</evidence>
<keyword evidence="1" id="KW-1133">Transmembrane helix</keyword>
<proteinExistence type="predicted"/>
<dbReference type="HOGENOM" id="CLU_1309895_0_0_1"/>
<accession>A0A074XYS4</accession>
<dbReference type="AlphaFoldDB" id="A0A074XYS4"/>
<sequence length="210" mass="23354">MVNRLAPSLTCPRDTTQTVPSAGKSFRLDGAAFALYFVWLTAILLAMYTEWSRRTRRFVKGSDFEQAIRLPFLAGVVPAIFSMVWAVSTPLSSDHYAQSQATKDFVERCSNMSTIKFKSSVAMKEFLDACDMIWDRMDADIGGIGVRVSFYIALAMTIVSSFGGHSHQERTAVKDVGTAQLASMLSIMVALLRSYTILNFWQIMAATFDV</sequence>
<feature type="transmembrane region" description="Helical" evidence="1">
    <location>
        <begin position="144"/>
        <end position="163"/>
    </location>
</feature>
<feature type="transmembrane region" description="Helical" evidence="1">
    <location>
        <begin position="30"/>
        <end position="49"/>
    </location>
</feature>
<feature type="transmembrane region" description="Helical" evidence="1">
    <location>
        <begin position="184"/>
        <end position="204"/>
    </location>
</feature>
<keyword evidence="1" id="KW-0472">Membrane</keyword>
<name>A0A074XYS4_AURSE</name>
<gene>
    <name evidence="2" type="ORF">AUEXF2481DRAFT_534439</name>
</gene>
<protein>
    <submittedName>
        <fullName evidence="2">Uncharacterized protein</fullName>
    </submittedName>
</protein>
<dbReference type="RefSeq" id="XP_013339186.1">
    <property type="nucleotide sequence ID" value="XM_013483732.1"/>
</dbReference>
<dbReference type="GeneID" id="25368870"/>
<dbReference type="EMBL" id="KL584787">
    <property type="protein sequence ID" value="KEQ90688.1"/>
    <property type="molecule type" value="Genomic_DNA"/>
</dbReference>
<dbReference type="Proteomes" id="UP000030641">
    <property type="component" value="Unassembled WGS sequence"/>
</dbReference>
<dbReference type="InParanoid" id="A0A074XYS4"/>
<feature type="transmembrane region" description="Helical" evidence="1">
    <location>
        <begin position="70"/>
        <end position="88"/>
    </location>
</feature>
<keyword evidence="1" id="KW-0812">Transmembrane</keyword>